<dbReference type="PIRSF" id="PIRSF010611">
    <property type="entry name" value="UCP010611"/>
    <property type="match status" value="1"/>
</dbReference>
<feature type="chain" id="PRO_5016014365" description="Hemophore-related protein" evidence="1">
    <location>
        <begin position="33"/>
        <end position="115"/>
    </location>
</feature>
<evidence type="ECO:0000313" key="2">
    <source>
        <dbReference type="EMBL" id="AWT55658.1"/>
    </source>
</evidence>
<proteinExistence type="predicted"/>
<dbReference type="EMBL" id="CP027541">
    <property type="protein sequence ID" value="AWT55658.1"/>
    <property type="molecule type" value="Genomic_DNA"/>
</dbReference>
<dbReference type="GO" id="GO:0020037">
    <property type="term" value="F:heme binding"/>
    <property type="evidence" value="ECO:0007669"/>
    <property type="project" value="InterPro"/>
</dbReference>
<protein>
    <recommendedName>
        <fullName evidence="4">Hemophore-related protein</fullName>
    </recommendedName>
</protein>
<evidence type="ECO:0000313" key="3">
    <source>
        <dbReference type="Proteomes" id="UP000011200"/>
    </source>
</evidence>
<gene>
    <name evidence="2" type="ORF">D806_047010</name>
</gene>
<organism evidence="2 3">
    <name type="scientific">Mycolicibacterium smegmatis (strain MKD8)</name>
    <name type="common">Mycobacterium smegmatis</name>
    <dbReference type="NCBI Taxonomy" id="1214915"/>
    <lineage>
        <taxon>Bacteria</taxon>
        <taxon>Bacillati</taxon>
        <taxon>Actinomycetota</taxon>
        <taxon>Actinomycetes</taxon>
        <taxon>Mycobacteriales</taxon>
        <taxon>Mycobacteriaceae</taxon>
        <taxon>Mycolicibacterium</taxon>
    </lineage>
</organism>
<dbReference type="InterPro" id="IPR032407">
    <property type="entry name" value="MHB"/>
</dbReference>
<dbReference type="SMR" id="A0A2U9PV82"/>
<feature type="signal peptide" evidence="1">
    <location>
        <begin position="1"/>
        <end position="32"/>
    </location>
</feature>
<sequence>MAHVFTFSRTKLAIAAAGFAAALPLSAGIASAQPDFSAVVNTTCSYEQVMAALNAQQPDLAAQFNTSPMAQGMLRNFLAAAPAERQQTVNQLQTNPMAQQYFGTISSIASSCSRY</sequence>
<dbReference type="AlphaFoldDB" id="A0A2U9PV82"/>
<keyword evidence="1" id="KW-0732">Signal</keyword>
<evidence type="ECO:0000256" key="1">
    <source>
        <dbReference type="SAM" id="SignalP"/>
    </source>
</evidence>
<dbReference type="InterPro" id="IPR016572">
    <property type="entry name" value="UCP010611"/>
</dbReference>
<dbReference type="Proteomes" id="UP000011200">
    <property type="component" value="Chromosome"/>
</dbReference>
<accession>A0A2U9PV82</accession>
<name>A0A2U9PV82_MYCSE</name>
<dbReference type="NCBIfam" id="TIGR04529">
    <property type="entry name" value="MTB_hemophore"/>
    <property type="match status" value="1"/>
</dbReference>
<evidence type="ECO:0008006" key="4">
    <source>
        <dbReference type="Google" id="ProtNLM"/>
    </source>
</evidence>
<reference evidence="3" key="2">
    <citation type="submission" date="2018-03" db="EMBL/GenBank/DDBJ databases">
        <authorList>
            <person name="Derbyshire K."/>
            <person name="Gray T.A."/>
            <person name="Champion M."/>
        </authorList>
    </citation>
    <scope>NUCLEOTIDE SEQUENCE [LARGE SCALE GENOMIC DNA]</scope>
    <source>
        <strain evidence="3">MKD8</strain>
    </source>
</reference>
<reference evidence="2 3" key="1">
    <citation type="journal article" date="2013" name="Genome Announc.">
        <title>Draft genome sequence of MKD8, a conjugal recipient Mycobacterium smegmatis strain.</title>
        <authorList>
            <person name="Gray T.A."/>
            <person name="Palumbo M.J."/>
            <person name="Derbyshire K.M."/>
        </authorList>
    </citation>
    <scope>NUCLEOTIDE SEQUENCE [LARGE SCALE GENOMIC DNA]</scope>
    <source>
        <strain evidence="2 3">MKD8</strain>
    </source>
</reference>